<dbReference type="SUPFAM" id="SSF75217">
    <property type="entry name" value="alpha/beta knot"/>
    <property type="match status" value="1"/>
</dbReference>
<evidence type="ECO:0000256" key="1">
    <source>
        <dbReference type="ARBA" id="ARBA00007228"/>
    </source>
</evidence>
<reference evidence="7" key="1">
    <citation type="journal article" date="2019" name="Int. J. Syst. Evol. Microbiol.">
        <title>The Global Catalogue of Microorganisms (GCM) 10K type strain sequencing project: providing services to taxonomists for standard genome sequencing and annotation.</title>
        <authorList>
            <consortium name="The Broad Institute Genomics Platform"/>
            <consortium name="The Broad Institute Genome Sequencing Center for Infectious Disease"/>
            <person name="Wu L."/>
            <person name="Ma J."/>
        </authorList>
    </citation>
    <scope>NUCLEOTIDE SEQUENCE [LARGE SCALE GENOMIC DNA]</scope>
    <source>
        <strain evidence="7">CCUG 64793</strain>
    </source>
</reference>
<dbReference type="Pfam" id="PF22435">
    <property type="entry name" value="MRM3-like_sub_bind"/>
    <property type="match status" value="1"/>
</dbReference>
<comment type="caution">
    <text evidence="6">The sequence shown here is derived from an EMBL/GenBank/DDBJ whole genome shotgun (WGS) entry which is preliminary data.</text>
</comment>
<dbReference type="Gene3D" id="3.30.1330.30">
    <property type="match status" value="1"/>
</dbReference>
<evidence type="ECO:0000256" key="3">
    <source>
        <dbReference type="ARBA" id="ARBA00022679"/>
    </source>
</evidence>
<evidence type="ECO:0000313" key="6">
    <source>
        <dbReference type="EMBL" id="MFD1095109.1"/>
    </source>
</evidence>
<dbReference type="PANTHER" id="PTHR43191:SF2">
    <property type="entry name" value="RRNA METHYLTRANSFERASE 3, MITOCHONDRIAL"/>
    <property type="match status" value="1"/>
</dbReference>
<comment type="similarity">
    <text evidence="1">Belongs to the class IV-like SAM-binding methyltransferase superfamily. RNA methyltransferase TrmH family.</text>
</comment>
<keyword evidence="2 6" id="KW-0489">Methyltransferase</keyword>
<evidence type="ECO:0000259" key="4">
    <source>
        <dbReference type="Pfam" id="PF00588"/>
    </source>
</evidence>
<evidence type="ECO:0000256" key="2">
    <source>
        <dbReference type="ARBA" id="ARBA00022603"/>
    </source>
</evidence>
<organism evidence="6 7">
    <name type="scientific">Salegentibacter chungangensis</name>
    <dbReference type="NCBI Taxonomy" id="1335724"/>
    <lineage>
        <taxon>Bacteria</taxon>
        <taxon>Pseudomonadati</taxon>
        <taxon>Bacteroidota</taxon>
        <taxon>Flavobacteriia</taxon>
        <taxon>Flavobacteriales</taxon>
        <taxon>Flavobacteriaceae</taxon>
        <taxon>Salegentibacter</taxon>
    </lineage>
</organism>
<dbReference type="CDD" id="cd18109">
    <property type="entry name" value="SpoU-like_RNA-MTase"/>
    <property type="match status" value="1"/>
</dbReference>
<dbReference type="Pfam" id="PF00588">
    <property type="entry name" value="SpoU_methylase"/>
    <property type="match status" value="1"/>
</dbReference>
<evidence type="ECO:0000259" key="5">
    <source>
        <dbReference type="Pfam" id="PF22435"/>
    </source>
</evidence>
<proteinExistence type="inferred from homology"/>
<evidence type="ECO:0000313" key="7">
    <source>
        <dbReference type="Proteomes" id="UP001597131"/>
    </source>
</evidence>
<dbReference type="RefSeq" id="WP_380743562.1">
    <property type="nucleotide sequence ID" value="NZ_JBHTLI010000001.1"/>
</dbReference>
<keyword evidence="3" id="KW-0808">Transferase</keyword>
<dbReference type="InterPro" id="IPR053888">
    <property type="entry name" value="MRM3-like_sub_bind"/>
</dbReference>
<dbReference type="InterPro" id="IPR029028">
    <property type="entry name" value="Alpha/beta_knot_MTases"/>
</dbReference>
<dbReference type="InterPro" id="IPR029026">
    <property type="entry name" value="tRNA_m1G_MTases_N"/>
</dbReference>
<name>A0ABW3NR44_9FLAO</name>
<feature type="domain" description="MRM3-like substrate binding" evidence="5">
    <location>
        <begin position="5"/>
        <end position="82"/>
    </location>
</feature>
<dbReference type="Gene3D" id="3.40.1280.10">
    <property type="match status" value="1"/>
</dbReference>
<dbReference type="GO" id="GO:0008168">
    <property type="term" value="F:methyltransferase activity"/>
    <property type="evidence" value="ECO:0007669"/>
    <property type="project" value="UniProtKB-KW"/>
</dbReference>
<dbReference type="InterPro" id="IPR051259">
    <property type="entry name" value="rRNA_Methyltransferase"/>
</dbReference>
<dbReference type="GO" id="GO:0032259">
    <property type="term" value="P:methylation"/>
    <property type="evidence" value="ECO:0007669"/>
    <property type="project" value="UniProtKB-KW"/>
</dbReference>
<keyword evidence="7" id="KW-1185">Reference proteome</keyword>
<feature type="domain" description="tRNA/rRNA methyltransferase SpoU type" evidence="4">
    <location>
        <begin position="97"/>
        <end position="237"/>
    </location>
</feature>
<gene>
    <name evidence="6" type="ORF">ACFQ3Q_05055</name>
</gene>
<dbReference type="InterPro" id="IPR001537">
    <property type="entry name" value="SpoU_MeTrfase"/>
</dbReference>
<dbReference type="Proteomes" id="UP001597131">
    <property type="component" value="Unassembled WGS sequence"/>
</dbReference>
<protein>
    <submittedName>
        <fullName evidence="6">TrmH family RNA methyltransferase</fullName>
    </submittedName>
</protein>
<dbReference type="EMBL" id="JBHTLI010000001">
    <property type="protein sequence ID" value="MFD1095109.1"/>
    <property type="molecule type" value="Genomic_DNA"/>
</dbReference>
<dbReference type="SUPFAM" id="SSF55315">
    <property type="entry name" value="L30e-like"/>
    <property type="match status" value="1"/>
</dbReference>
<dbReference type="InterPro" id="IPR029064">
    <property type="entry name" value="Ribosomal_eL30-like_sf"/>
</dbReference>
<sequence length="247" mass="27247">MVSKSQIKLIKSLSQKKFRQKNKLFVAEGKKVVKELISSGFALKYLFTTDTDFDGPADKTHFVKEEDLKKLSFLKTPQIVLAVFEIPVISTIKSEGLVVALDGVRDPGNLGTIIRLCDWFGVKQLICSNDTVDCYNPKVIQATMGSIARVLVSYTDLKKFVEERIEAGLPVYGAFMDSKNVYQQSLPEEGVLVMGNEANGISGEIQALVSNRVTIPQFGETQETESLNVATATAILLSEFRRSSIGK</sequence>
<accession>A0ABW3NR44</accession>
<dbReference type="PANTHER" id="PTHR43191">
    <property type="entry name" value="RRNA METHYLTRANSFERASE 3"/>
    <property type="match status" value="1"/>
</dbReference>